<evidence type="ECO:0000313" key="3">
    <source>
        <dbReference type="EMBL" id="MDD7971949.1"/>
    </source>
</evidence>
<evidence type="ECO:0008006" key="5">
    <source>
        <dbReference type="Google" id="ProtNLM"/>
    </source>
</evidence>
<reference evidence="3" key="1">
    <citation type="submission" date="2023-02" db="EMBL/GenBank/DDBJ databases">
        <title>Description of Roseinatronobacter alkalisoli sp. nov., an alkaliphilic bacerium isolated from soda soil.</title>
        <authorList>
            <person name="Wei W."/>
        </authorList>
    </citation>
    <scope>NUCLEOTIDE SEQUENCE</scope>
    <source>
        <strain evidence="3">HJB301</strain>
    </source>
</reference>
<comment type="caution">
    <text evidence="3">The sequence shown here is derived from an EMBL/GenBank/DDBJ whole genome shotgun (WGS) entry which is preliminary data.</text>
</comment>
<evidence type="ECO:0000313" key="4">
    <source>
        <dbReference type="Proteomes" id="UP001431784"/>
    </source>
</evidence>
<keyword evidence="2" id="KW-1133">Transmembrane helix</keyword>
<keyword evidence="2" id="KW-0812">Transmembrane</keyword>
<accession>A0ABT5TA55</accession>
<organism evidence="3 4">
    <name type="scientific">Roseinatronobacter alkalisoli</name>
    <dbReference type="NCBI Taxonomy" id="3028235"/>
    <lineage>
        <taxon>Bacteria</taxon>
        <taxon>Pseudomonadati</taxon>
        <taxon>Pseudomonadota</taxon>
        <taxon>Alphaproteobacteria</taxon>
        <taxon>Rhodobacterales</taxon>
        <taxon>Paracoccaceae</taxon>
        <taxon>Roseinatronobacter</taxon>
    </lineage>
</organism>
<feature type="region of interest" description="Disordered" evidence="1">
    <location>
        <begin position="1"/>
        <end position="22"/>
    </location>
</feature>
<sequence length="154" mass="16019">MSGPDFPPDSGPNPGPALSLRPRLVPPSRRAPDFSLSTVNIVLLLVLFFLIVGAPADQAERQVDLPITRELPLDALPRPLLLVESGTGSLVLDGIVLSRGALEQAVAQGGLDRLHLLVARDHPAQAVLDLTAGLSAAGAEVVLVTLRIAPEAAP</sequence>
<evidence type="ECO:0000256" key="1">
    <source>
        <dbReference type="SAM" id="MobiDB-lite"/>
    </source>
</evidence>
<dbReference type="Proteomes" id="UP001431784">
    <property type="component" value="Unassembled WGS sequence"/>
</dbReference>
<name>A0ABT5TA55_9RHOB</name>
<dbReference type="RefSeq" id="WP_274352629.1">
    <property type="nucleotide sequence ID" value="NZ_JAQZSM010000011.1"/>
</dbReference>
<evidence type="ECO:0000256" key="2">
    <source>
        <dbReference type="SAM" id="Phobius"/>
    </source>
</evidence>
<dbReference type="EMBL" id="JAQZSM010000011">
    <property type="protein sequence ID" value="MDD7971949.1"/>
    <property type="molecule type" value="Genomic_DNA"/>
</dbReference>
<protein>
    <recommendedName>
        <fullName evidence="5">Biopolymer transporter ExbD</fullName>
    </recommendedName>
</protein>
<keyword evidence="4" id="KW-1185">Reference proteome</keyword>
<feature type="transmembrane region" description="Helical" evidence="2">
    <location>
        <begin position="34"/>
        <end position="52"/>
    </location>
</feature>
<proteinExistence type="predicted"/>
<feature type="compositionally biased region" description="Pro residues" evidence="1">
    <location>
        <begin position="1"/>
        <end position="15"/>
    </location>
</feature>
<gene>
    <name evidence="3" type="ORF">PUT78_12640</name>
</gene>
<keyword evidence="2" id="KW-0472">Membrane</keyword>